<keyword evidence="7 8" id="KW-0472">Membrane</keyword>
<comment type="caution">
    <text evidence="10">The sequence shown here is derived from an EMBL/GenBank/DDBJ whole genome shotgun (WGS) entry which is preliminary data.</text>
</comment>
<evidence type="ECO:0000256" key="1">
    <source>
        <dbReference type="ARBA" id="ARBA00022475"/>
    </source>
</evidence>
<dbReference type="Gene3D" id="3.90.550.10">
    <property type="entry name" value="Spore Coat Polysaccharide Biosynthesis Protein SpsA, Chain A"/>
    <property type="match status" value="1"/>
</dbReference>
<dbReference type="InterPro" id="IPR001173">
    <property type="entry name" value="Glyco_trans_2-like"/>
</dbReference>
<sequence length="327" mass="36938">MQVQSKRISINKSGVDDVSLSVIVPVYNEAGSIAKLTEQLIRQLRDMGYAFDLILVDDGSTDETARELRLLSERFPEIKPRFLARNYGQSTAMQCGFDSSEADVIVTLDGDLQNDPADIPMMVERLLREDLDVVSGWRRQRRDPFLRKMLSRVANRIIARLTRVDLHDFGCSLKVYRRELLIRTRIYGEMHRFLPALLGEVGAKVAESEVNHKPRVHGHSKYSLDRTFRVLLDIVFVVFLRKYLQRPLHFFGGAGLVCLIPGSAGLGYLVLLKLFAGADIGTRPLLVLSALLVLVGVILICQGLVGEVISRILFEAGKRPQYYLKRE</sequence>
<dbReference type="EMBL" id="VHSH01000012">
    <property type="protein sequence ID" value="TQV72452.1"/>
    <property type="molecule type" value="Genomic_DNA"/>
</dbReference>
<dbReference type="GO" id="GO:0005886">
    <property type="term" value="C:plasma membrane"/>
    <property type="evidence" value="ECO:0007669"/>
    <property type="project" value="TreeGrafter"/>
</dbReference>
<dbReference type="PANTHER" id="PTHR48090">
    <property type="entry name" value="UNDECAPRENYL-PHOSPHATE 4-DEOXY-4-FORMAMIDO-L-ARABINOSE TRANSFERASE-RELATED"/>
    <property type="match status" value="1"/>
</dbReference>
<dbReference type="Pfam" id="PF00535">
    <property type="entry name" value="Glycos_transf_2"/>
    <property type="match status" value="1"/>
</dbReference>
<dbReference type="RefSeq" id="WP_142899299.1">
    <property type="nucleotide sequence ID" value="NZ_ML660063.1"/>
</dbReference>
<dbReference type="CDD" id="cd04187">
    <property type="entry name" value="DPM1_like_bac"/>
    <property type="match status" value="1"/>
</dbReference>
<keyword evidence="4 8" id="KW-0812">Transmembrane</keyword>
<reference evidence="10 11" key="1">
    <citation type="submission" date="2019-06" db="EMBL/GenBank/DDBJ databases">
        <title>Whole genome sequence for Rhodospirillaceae sp. R148.</title>
        <authorList>
            <person name="Wang G."/>
        </authorList>
    </citation>
    <scope>NUCLEOTIDE SEQUENCE [LARGE SCALE GENOMIC DNA]</scope>
    <source>
        <strain evidence="10 11">R148</strain>
    </source>
</reference>
<dbReference type="InterPro" id="IPR029044">
    <property type="entry name" value="Nucleotide-diphossugar_trans"/>
</dbReference>
<evidence type="ECO:0000256" key="2">
    <source>
        <dbReference type="ARBA" id="ARBA00022676"/>
    </source>
</evidence>
<keyword evidence="11" id="KW-1185">Reference proteome</keyword>
<keyword evidence="5" id="KW-0448">Lipopolysaccharide biosynthesis</keyword>
<dbReference type="GO" id="GO:0009103">
    <property type="term" value="P:lipopolysaccharide biosynthetic process"/>
    <property type="evidence" value="ECO:0007669"/>
    <property type="project" value="UniProtKB-KW"/>
</dbReference>
<keyword evidence="2" id="KW-0328">Glycosyltransferase</keyword>
<evidence type="ECO:0000259" key="9">
    <source>
        <dbReference type="Pfam" id="PF00535"/>
    </source>
</evidence>
<evidence type="ECO:0000256" key="5">
    <source>
        <dbReference type="ARBA" id="ARBA00022985"/>
    </source>
</evidence>
<dbReference type="AlphaFoldDB" id="A0A545T5L7"/>
<keyword evidence="1" id="KW-1003">Cell membrane</keyword>
<dbReference type="OrthoDB" id="9807795at2"/>
<protein>
    <submittedName>
        <fullName evidence="10">Glycosyltransferase family 2 protein</fullName>
    </submittedName>
</protein>
<dbReference type="PANTHER" id="PTHR48090:SF3">
    <property type="entry name" value="UNDECAPRENYL-PHOSPHATE 4-DEOXY-4-FORMAMIDO-L-ARABINOSE TRANSFERASE"/>
    <property type="match status" value="1"/>
</dbReference>
<name>A0A545T5L7_9PROT</name>
<evidence type="ECO:0000256" key="8">
    <source>
        <dbReference type="SAM" id="Phobius"/>
    </source>
</evidence>
<dbReference type="GO" id="GO:0016757">
    <property type="term" value="F:glycosyltransferase activity"/>
    <property type="evidence" value="ECO:0007669"/>
    <property type="project" value="UniProtKB-KW"/>
</dbReference>
<keyword evidence="3 10" id="KW-0808">Transferase</keyword>
<proteinExistence type="predicted"/>
<dbReference type="InterPro" id="IPR050256">
    <property type="entry name" value="Glycosyltransferase_2"/>
</dbReference>
<feature type="domain" description="Glycosyltransferase 2-like" evidence="9">
    <location>
        <begin position="21"/>
        <end position="182"/>
    </location>
</feature>
<feature type="transmembrane region" description="Helical" evidence="8">
    <location>
        <begin position="250"/>
        <end position="272"/>
    </location>
</feature>
<keyword evidence="6 8" id="KW-1133">Transmembrane helix</keyword>
<organism evidence="10 11">
    <name type="scientific">Denitrobaculum tricleocarpae</name>
    <dbReference type="NCBI Taxonomy" id="2591009"/>
    <lineage>
        <taxon>Bacteria</taxon>
        <taxon>Pseudomonadati</taxon>
        <taxon>Pseudomonadota</taxon>
        <taxon>Alphaproteobacteria</taxon>
        <taxon>Rhodospirillales</taxon>
        <taxon>Rhodospirillaceae</taxon>
        <taxon>Denitrobaculum</taxon>
    </lineage>
</organism>
<evidence type="ECO:0000256" key="6">
    <source>
        <dbReference type="ARBA" id="ARBA00022989"/>
    </source>
</evidence>
<evidence type="ECO:0000256" key="4">
    <source>
        <dbReference type="ARBA" id="ARBA00022692"/>
    </source>
</evidence>
<feature type="transmembrane region" description="Helical" evidence="8">
    <location>
        <begin position="284"/>
        <end position="305"/>
    </location>
</feature>
<dbReference type="SUPFAM" id="SSF53448">
    <property type="entry name" value="Nucleotide-diphospho-sugar transferases"/>
    <property type="match status" value="1"/>
</dbReference>
<evidence type="ECO:0000313" key="10">
    <source>
        <dbReference type="EMBL" id="TQV72452.1"/>
    </source>
</evidence>
<accession>A0A545T5L7</accession>
<evidence type="ECO:0000256" key="3">
    <source>
        <dbReference type="ARBA" id="ARBA00022679"/>
    </source>
</evidence>
<gene>
    <name evidence="10" type="ORF">FKG95_25600</name>
</gene>
<evidence type="ECO:0000313" key="11">
    <source>
        <dbReference type="Proteomes" id="UP000315252"/>
    </source>
</evidence>
<evidence type="ECO:0000256" key="7">
    <source>
        <dbReference type="ARBA" id="ARBA00023136"/>
    </source>
</evidence>
<dbReference type="Proteomes" id="UP000315252">
    <property type="component" value="Unassembled WGS sequence"/>
</dbReference>